<protein>
    <submittedName>
        <fullName evidence="2">Uncharacterized conserved protein (Some members contain a von Willebrand factor type A (VWA) domain)</fullName>
    </submittedName>
</protein>
<dbReference type="HOGENOM" id="CLU_096674_0_0_0"/>
<name>S0EY90_CHTCT</name>
<gene>
    <name evidence="2" type="ORF">CCALI_01469</name>
</gene>
<evidence type="ECO:0000313" key="2">
    <source>
        <dbReference type="EMBL" id="CCW35285.1"/>
    </source>
</evidence>
<dbReference type="Proteomes" id="UP000014227">
    <property type="component" value="Chromosome I"/>
</dbReference>
<dbReference type="Pfam" id="PF01882">
    <property type="entry name" value="DUF58"/>
    <property type="match status" value="1"/>
</dbReference>
<accession>S0EY90</accession>
<evidence type="ECO:0000259" key="1">
    <source>
        <dbReference type="Pfam" id="PF01882"/>
    </source>
</evidence>
<proteinExistence type="predicted"/>
<evidence type="ECO:0000313" key="3">
    <source>
        <dbReference type="Proteomes" id="UP000014227"/>
    </source>
</evidence>
<dbReference type="InterPro" id="IPR036465">
    <property type="entry name" value="vWFA_dom_sf"/>
</dbReference>
<reference evidence="3" key="1">
    <citation type="submission" date="2013-03" db="EMBL/GenBank/DDBJ databases">
        <title>Genome sequence of Chthonomonas calidirosea, the first sequenced genome from the Armatimonadetes phylum (formally candidate division OP10).</title>
        <authorList>
            <person name="Lee K.C.Y."/>
            <person name="Morgan X.C."/>
            <person name="Dunfield P.F."/>
            <person name="Tamas I."/>
            <person name="Houghton K.M."/>
            <person name="Vyssotski M."/>
            <person name="Ryan J.L.J."/>
            <person name="Lagutin K."/>
            <person name="McDonald I.R."/>
            <person name="Stott M.B."/>
        </authorList>
    </citation>
    <scope>NUCLEOTIDE SEQUENCE [LARGE SCALE GENOMIC DNA]</scope>
    <source>
        <strain evidence="3">DSM 23976 / ICMP 18418 / T49</strain>
    </source>
</reference>
<sequence length="302" mass="34758">MRLYGPLGLVGRVLSIPAVQVVKVYPGLRELTRFNLAAQRRQLQQIGVRRAHRHGIGSEFESLRDYVPDDEIRHIDWKATARKGHLVTRQYELERSQNILMMLDVGRTMWGELEGRAKIDYAIQAALLLAHVASFFDDRVGLLAFSNRIYTFLPPRRGRQQSYAVLEALHNLYADLEEPDYRTAFHFLEERWPRRSLLICFTDLWDPVSARSLIATLAAQQPRHLPVAVTLLNTSWVRAREQPPETAEAIFQKVAALETLQQRDQALRLLAQKGVLVVDSSAEKLSVELVNRYLEIKERMLL</sequence>
<dbReference type="EMBL" id="HF951689">
    <property type="protein sequence ID" value="CCW35285.1"/>
    <property type="molecule type" value="Genomic_DNA"/>
</dbReference>
<dbReference type="InParanoid" id="S0EY90"/>
<feature type="domain" description="DUF58" evidence="1">
    <location>
        <begin position="63"/>
        <end position="233"/>
    </location>
</feature>
<dbReference type="KEGG" id="ccz:CCALI_01469"/>
<dbReference type="PATRIC" id="fig|1303518.3.peg.1505"/>
<dbReference type="AlphaFoldDB" id="S0EY90"/>
<keyword evidence="3" id="KW-1185">Reference proteome</keyword>
<dbReference type="SUPFAM" id="SSF53300">
    <property type="entry name" value="vWA-like"/>
    <property type="match status" value="1"/>
</dbReference>
<dbReference type="STRING" id="454171.CP488_02626"/>
<dbReference type="Gene3D" id="3.40.50.410">
    <property type="entry name" value="von Willebrand factor, type A domain"/>
    <property type="match status" value="1"/>
</dbReference>
<dbReference type="InterPro" id="IPR002881">
    <property type="entry name" value="DUF58"/>
</dbReference>
<organism evidence="2 3">
    <name type="scientific">Chthonomonas calidirosea (strain DSM 23976 / ICMP 18418 / T49)</name>
    <dbReference type="NCBI Taxonomy" id="1303518"/>
    <lineage>
        <taxon>Bacteria</taxon>
        <taxon>Bacillati</taxon>
        <taxon>Armatimonadota</taxon>
        <taxon>Chthonomonadia</taxon>
        <taxon>Chthonomonadales</taxon>
        <taxon>Chthonomonadaceae</taxon>
        <taxon>Chthonomonas</taxon>
    </lineage>
</organism>
<dbReference type="PANTHER" id="PTHR33608">
    <property type="entry name" value="BLL2464 PROTEIN"/>
    <property type="match status" value="1"/>
</dbReference>
<dbReference type="PANTHER" id="PTHR33608:SF3">
    <property type="entry name" value="SLR2013 PROTEIN"/>
    <property type="match status" value="1"/>
</dbReference>
<dbReference type="eggNOG" id="COG1721">
    <property type="taxonomic scope" value="Bacteria"/>
</dbReference>